<name>A0A5J9SD14_9POAL</name>
<dbReference type="EMBL" id="RWGY01000007">
    <property type="protein sequence ID" value="TVU38588.1"/>
    <property type="molecule type" value="Genomic_DNA"/>
</dbReference>
<dbReference type="Proteomes" id="UP000324897">
    <property type="component" value="Chromosome 4"/>
</dbReference>
<proteinExistence type="predicted"/>
<feature type="compositionally biased region" description="Low complexity" evidence="1">
    <location>
        <begin position="32"/>
        <end position="41"/>
    </location>
</feature>
<dbReference type="EMBL" id="RWGY01001059">
    <property type="protein sequence ID" value="TVT97160.1"/>
    <property type="molecule type" value="Genomic_DNA"/>
</dbReference>
<evidence type="ECO:0000256" key="1">
    <source>
        <dbReference type="SAM" id="MobiDB-lite"/>
    </source>
</evidence>
<protein>
    <submittedName>
        <fullName evidence="2">Uncharacterized protein</fullName>
    </submittedName>
</protein>
<feature type="non-terminal residue" evidence="2">
    <location>
        <position position="1"/>
    </location>
</feature>
<gene>
    <name evidence="3" type="ORF">EJB05_11969</name>
    <name evidence="2" type="ORF">EJB05_57596</name>
</gene>
<accession>A0A5J9SD14</accession>
<dbReference type="AlphaFoldDB" id="A0A5J9SD14"/>
<reference evidence="2 4" key="1">
    <citation type="journal article" date="2019" name="Sci. Rep.">
        <title>A high-quality genome of Eragrostis curvula grass provides insights into Poaceae evolution and supports new strategies to enhance forage quality.</title>
        <authorList>
            <person name="Carballo J."/>
            <person name="Santos B.A.C.M."/>
            <person name="Zappacosta D."/>
            <person name="Garbus I."/>
            <person name="Selva J.P."/>
            <person name="Gallo C.A."/>
            <person name="Diaz A."/>
            <person name="Albertini E."/>
            <person name="Caccamo M."/>
            <person name="Echenique V."/>
        </authorList>
    </citation>
    <scope>NUCLEOTIDE SEQUENCE [LARGE SCALE GENOMIC DNA]</scope>
    <source>
        <strain evidence="4">cv. Victoria</strain>
        <tissue evidence="2">Leaf</tissue>
    </source>
</reference>
<evidence type="ECO:0000313" key="4">
    <source>
        <dbReference type="Proteomes" id="UP000324897"/>
    </source>
</evidence>
<feature type="region of interest" description="Disordered" evidence="1">
    <location>
        <begin position="1"/>
        <end position="41"/>
    </location>
</feature>
<dbReference type="Gramene" id="TVU38588">
    <property type="protein sequence ID" value="TVU38588"/>
    <property type="gene ID" value="EJB05_11969"/>
</dbReference>
<keyword evidence="4" id="KW-1185">Reference proteome</keyword>
<comment type="caution">
    <text evidence="2">The sequence shown here is derived from an EMBL/GenBank/DDBJ whole genome shotgun (WGS) entry which is preliminary data.</text>
</comment>
<dbReference type="Gramene" id="TVT97160">
    <property type="protein sequence ID" value="TVT97160"/>
    <property type="gene ID" value="EJB05_57596"/>
</dbReference>
<organism evidence="2 4">
    <name type="scientific">Eragrostis curvula</name>
    <name type="common">weeping love grass</name>
    <dbReference type="NCBI Taxonomy" id="38414"/>
    <lineage>
        <taxon>Eukaryota</taxon>
        <taxon>Viridiplantae</taxon>
        <taxon>Streptophyta</taxon>
        <taxon>Embryophyta</taxon>
        <taxon>Tracheophyta</taxon>
        <taxon>Spermatophyta</taxon>
        <taxon>Magnoliopsida</taxon>
        <taxon>Liliopsida</taxon>
        <taxon>Poales</taxon>
        <taxon>Poaceae</taxon>
        <taxon>PACMAD clade</taxon>
        <taxon>Chloridoideae</taxon>
        <taxon>Eragrostideae</taxon>
        <taxon>Eragrostidinae</taxon>
        <taxon>Eragrostis</taxon>
    </lineage>
</organism>
<sequence>MPSLTPSPLPRLTCRRGSGCPAAAPPAPPPHTQATTPLAPTLVPLSKEKARLVICTFRDRKETLVDVQQEDSVQLALASSCGSLKIFMASSEAKPALFFGTS</sequence>
<evidence type="ECO:0000313" key="3">
    <source>
        <dbReference type="EMBL" id="TVU38588.1"/>
    </source>
</evidence>
<evidence type="ECO:0000313" key="2">
    <source>
        <dbReference type="EMBL" id="TVT97160.1"/>
    </source>
</evidence>